<evidence type="ECO:0000313" key="3">
    <source>
        <dbReference type="Proteomes" id="UP000665020"/>
    </source>
</evidence>
<dbReference type="SUPFAM" id="SSF53756">
    <property type="entry name" value="UDP-Glycosyltransferase/glycogen phosphorylase"/>
    <property type="match status" value="1"/>
</dbReference>
<keyword evidence="2" id="KW-0378">Hydrolase</keyword>
<dbReference type="CDD" id="cd03786">
    <property type="entry name" value="GTB_UDP-GlcNAc_2-Epimerase"/>
    <property type="match status" value="1"/>
</dbReference>
<sequence length="388" mass="44009">MKKVCLITSTRAEYGLLSPLMESIKSVRELQLQLIVTGMHLSPEFGLTYQEIIEDGYRIDEKIEILLSSDTPIGISKSMGLTLISFSETYQRLKPDLIVVLGDRYEIFAAVSAACITKIPVAHLHGGETTEGAFDEAFRHSITKMSYLHFTSTSEYRKRVIQLGEHPNRVFNVGAIGIENIKKLKLLSKKELEKDINFKFGERTILVTFHSVTLEENTSREQFENILDAFDEIDNLKIIFTKTNSDTDGRIINKMIDKYVRKNTEKAIGFTSMGQIRYLSTMQYVDAVVGNSSSGIIEAPTFKVPTVNIGDRQKGRIQAETVINCKPIKNDIIAVLKKALSDDYKEEIRYAKNPYGDGKVSDKIINVITEWSFKNIDLKKKFYNVTIY</sequence>
<dbReference type="InterPro" id="IPR020004">
    <property type="entry name" value="UDP-GlcNAc_Epase"/>
</dbReference>
<feature type="domain" description="UDP-N-acetylglucosamine 2-epimerase" evidence="1">
    <location>
        <begin position="24"/>
        <end position="368"/>
    </location>
</feature>
<dbReference type="InterPro" id="IPR029767">
    <property type="entry name" value="WecB-like"/>
</dbReference>
<dbReference type="Pfam" id="PF02350">
    <property type="entry name" value="Epimerase_2"/>
    <property type="match status" value="1"/>
</dbReference>
<dbReference type="NCBIfam" id="TIGR03568">
    <property type="entry name" value="NeuC_NnaA"/>
    <property type="match status" value="1"/>
</dbReference>
<dbReference type="PANTHER" id="PTHR43174">
    <property type="entry name" value="UDP-N-ACETYLGLUCOSAMINE 2-EPIMERASE"/>
    <property type="match status" value="1"/>
</dbReference>
<dbReference type="KEGG" id="ifn:GM661_06750"/>
<dbReference type="InterPro" id="IPR003331">
    <property type="entry name" value="UDP_GlcNAc_Epimerase_2_dom"/>
</dbReference>
<dbReference type="RefSeq" id="WP_230869326.1">
    <property type="nucleotide sequence ID" value="NZ_CP046640.1"/>
</dbReference>
<proteinExistence type="predicted"/>
<dbReference type="AlphaFoldDB" id="A0A8A7KC98"/>
<keyword evidence="3" id="KW-1185">Reference proteome</keyword>
<gene>
    <name evidence="2" type="primary">neuC</name>
    <name evidence="2" type="ORF">GM661_06750</name>
</gene>
<evidence type="ECO:0000313" key="2">
    <source>
        <dbReference type="EMBL" id="QTL97705.1"/>
    </source>
</evidence>
<dbReference type="Proteomes" id="UP000665020">
    <property type="component" value="Chromosome"/>
</dbReference>
<dbReference type="EMBL" id="CP046640">
    <property type="protein sequence ID" value="QTL97705.1"/>
    <property type="molecule type" value="Genomic_DNA"/>
</dbReference>
<dbReference type="GO" id="GO:0006047">
    <property type="term" value="P:UDP-N-acetylglucosamine metabolic process"/>
    <property type="evidence" value="ECO:0007669"/>
    <property type="project" value="InterPro"/>
</dbReference>
<keyword evidence="2" id="KW-0326">Glycosidase</keyword>
<organism evidence="2 3">
    <name type="scientific">Iocasia fonsfrigidae</name>
    <dbReference type="NCBI Taxonomy" id="2682810"/>
    <lineage>
        <taxon>Bacteria</taxon>
        <taxon>Bacillati</taxon>
        <taxon>Bacillota</taxon>
        <taxon>Clostridia</taxon>
        <taxon>Halanaerobiales</taxon>
        <taxon>Halanaerobiaceae</taxon>
        <taxon>Iocasia</taxon>
    </lineage>
</organism>
<accession>A0A8A7KC98</accession>
<name>A0A8A7KC98_9FIRM</name>
<dbReference type="Gene3D" id="3.40.50.2000">
    <property type="entry name" value="Glycogen Phosphorylase B"/>
    <property type="match status" value="2"/>
</dbReference>
<evidence type="ECO:0000259" key="1">
    <source>
        <dbReference type="Pfam" id="PF02350"/>
    </source>
</evidence>
<protein>
    <submittedName>
        <fullName evidence="2">UDP-N-acetylglucosamine 2-epimerase (Hydrolyzing)</fullName>
        <ecNumber evidence="2">3.2.1.183</ecNumber>
    </submittedName>
</protein>
<dbReference type="EC" id="3.2.1.183" evidence="2"/>
<dbReference type="PANTHER" id="PTHR43174:SF3">
    <property type="entry name" value="UDP-N-ACETYLGLUCOSAMINE 2-EPIMERASE"/>
    <property type="match status" value="1"/>
</dbReference>
<reference evidence="2" key="1">
    <citation type="submission" date="2019-12" db="EMBL/GenBank/DDBJ databases">
        <authorList>
            <person name="zhang j."/>
            <person name="sun C.M."/>
        </authorList>
    </citation>
    <scope>NUCLEOTIDE SEQUENCE</scope>
    <source>
        <strain evidence="2">NS-1</strain>
    </source>
</reference>
<dbReference type="GO" id="GO:0004553">
    <property type="term" value="F:hydrolase activity, hydrolyzing O-glycosyl compounds"/>
    <property type="evidence" value="ECO:0007669"/>
    <property type="project" value="InterPro"/>
</dbReference>